<evidence type="ECO:0000259" key="1">
    <source>
        <dbReference type="Pfam" id="PF18812"/>
    </source>
</evidence>
<evidence type="ECO:0000313" key="3">
    <source>
        <dbReference type="Proteomes" id="UP000644699"/>
    </source>
</evidence>
<reference evidence="2" key="2">
    <citation type="submission" date="2020-09" db="EMBL/GenBank/DDBJ databases">
        <authorList>
            <person name="Sun Q."/>
            <person name="Zhou Y."/>
        </authorList>
    </citation>
    <scope>NUCLEOTIDE SEQUENCE</scope>
    <source>
        <strain evidence="2">CGMCC 1.15367</strain>
    </source>
</reference>
<comment type="caution">
    <text evidence="2">The sequence shown here is derived from an EMBL/GenBank/DDBJ whole genome shotgun (WGS) entry which is preliminary data.</text>
</comment>
<gene>
    <name evidence="2" type="ORF">GCM10011390_35750</name>
</gene>
<sequence>MAGDRPATGARNRRIRNLVNRALKKRDGIVLRRDLGPVGNGLAIMDATGIDVTGFRRVLDSGKIRKVMKDHGDPLREQSRRPPQIAIDRKDFERIPQIVESAFRISGGWSSKRGPTSLKYEARIGSNLYIYVETVRTGQRHVALKTMWKRKPV</sequence>
<protein>
    <recommendedName>
        <fullName evidence="1">Phage-Barnase-EndoU-ColicinE5/D-RelE like nuclease 3 domain-containing protein</fullName>
    </recommendedName>
</protein>
<dbReference type="AlphaFoldDB" id="A0A917E849"/>
<accession>A0A917E849</accession>
<evidence type="ECO:0000313" key="2">
    <source>
        <dbReference type="EMBL" id="GGE13502.1"/>
    </source>
</evidence>
<proteinExistence type="predicted"/>
<name>A0A917E849_9HYPH</name>
<organism evidence="2 3">
    <name type="scientific">Aureimonas endophytica</name>
    <dbReference type="NCBI Taxonomy" id="2027858"/>
    <lineage>
        <taxon>Bacteria</taxon>
        <taxon>Pseudomonadati</taxon>
        <taxon>Pseudomonadota</taxon>
        <taxon>Alphaproteobacteria</taxon>
        <taxon>Hyphomicrobiales</taxon>
        <taxon>Aurantimonadaceae</taxon>
        <taxon>Aureimonas</taxon>
    </lineage>
</organism>
<dbReference type="Proteomes" id="UP000644699">
    <property type="component" value="Unassembled WGS sequence"/>
</dbReference>
<feature type="domain" description="Phage-Barnase-EndoU-ColicinE5/D-RelE like nuclease 3" evidence="1">
    <location>
        <begin position="44"/>
        <end position="151"/>
    </location>
</feature>
<dbReference type="RefSeq" id="WP_188910917.1">
    <property type="nucleotide sequence ID" value="NZ_BMIQ01000006.1"/>
</dbReference>
<dbReference type="InterPro" id="IPR041301">
    <property type="entry name" value="PBECR3"/>
</dbReference>
<reference evidence="2" key="1">
    <citation type="journal article" date="2014" name="Int. J. Syst. Evol. Microbiol.">
        <title>Complete genome sequence of Corynebacterium casei LMG S-19264T (=DSM 44701T), isolated from a smear-ripened cheese.</title>
        <authorList>
            <consortium name="US DOE Joint Genome Institute (JGI-PGF)"/>
            <person name="Walter F."/>
            <person name="Albersmeier A."/>
            <person name="Kalinowski J."/>
            <person name="Ruckert C."/>
        </authorList>
    </citation>
    <scope>NUCLEOTIDE SEQUENCE</scope>
    <source>
        <strain evidence="2">CGMCC 1.15367</strain>
    </source>
</reference>
<keyword evidence="3" id="KW-1185">Reference proteome</keyword>
<dbReference type="Pfam" id="PF18812">
    <property type="entry name" value="PBECR3"/>
    <property type="match status" value="1"/>
</dbReference>
<dbReference type="EMBL" id="BMIQ01000006">
    <property type="protein sequence ID" value="GGE13502.1"/>
    <property type="molecule type" value="Genomic_DNA"/>
</dbReference>